<accession>A0ABU3CFP9</accession>
<proteinExistence type="predicted"/>
<keyword evidence="2" id="KW-1185">Reference proteome</keyword>
<evidence type="ECO:0008006" key="3">
    <source>
        <dbReference type="Google" id="ProtNLM"/>
    </source>
</evidence>
<protein>
    <recommendedName>
        <fullName evidence="3">Photosystem II subunit H</fullName>
    </recommendedName>
</protein>
<evidence type="ECO:0000313" key="1">
    <source>
        <dbReference type="EMBL" id="MDT0645088.1"/>
    </source>
</evidence>
<dbReference type="Proteomes" id="UP001245285">
    <property type="component" value="Unassembled WGS sequence"/>
</dbReference>
<evidence type="ECO:0000313" key="2">
    <source>
        <dbReference type="Proteomes" id="UP001245285"/>
    </source>
</evidence>
<comment type="caution">
    <text evidence="1">The sequence shown here is derived from an EMBL/GenBank/DDBJ whole genome shotgun (WGS) entry which is preliminary data.</text>
</comment>
<sequence>MAIFDLQKLETSESPSIIPEVTDLPGSKNLAGRSAQKLTIIDP</sequence>
<gene>
    <name evidence="1" type="ORF">RM545_00155</name>
</gene>
<reference evidence="1 2" key="1">
    <citation type="submission" date="2023-09" db="EMBL/GenBank/DDBJ databases">
        <authorList>
            <person name="Rey-Velasco X."/>
        </authorList>
    </citation>
    <scope>NUCLEOTIDE SEQUENCE [LARGE SCALE GENOMIC DNA]</scope>
    <source>
        <strain evidence="1 2">F260</strain>
    </source>
</reference>
<dbReference type="EMBL" id="JAVRHO010000001">
    <property type="protein sequence ID" value="MDT0645088.1"/>
    <property type="molecule type" value="Genomic_DNA"/>
</dbReference>
<dbReference type="RefSeq" id="WP_311493240.1">
    <property type="nucleotide sequence ID" value="NZ_JAVRHO010000001.1"/>
</dbReference>
<organism evidence="1 2">
    <name type="scientific">Autumnicola lenta</name>
    <dbReference type="NCBI Taxonomy" id="3075593"/>
    <lineage>
        <taxon>Bacteria</taxon>
        <taxon>Pseudomonadati</taxon>
        <taxon>Bacteroidota</taxon>
        <taxon>Flavobacteriia</taxon>
        <taxon>Flavobacteriales</taxon>
        <taxon>Flavobacteriaceae</taxon>
        <taxon>Autumnicola</taxon>
    </lineage>
</organism>
<name>A0ABU3CFP9_9FLAO</name>